<dbReference type="EMBL" id="KZ502842">
    <property type="protein sequence ID" value="PKU72315.1"/>
    <property type="molecule type" value="Genomic_DNA"/>
</dbReference>
<dbReference type="Proteomes" id="UP000233837">
    <property type="component" value="Unassembled WGS sequence"/>
</dbReference>
<gene>
    <name evidence="1" type="ORF">MA16_Dca006315</name>
</gene>
<sequence>MALPLLLVSRYRPQRHVPCSFRVSTLRHHLPVSPHQSSHLCPFFISESSRSPYPFLPDRPLFDYSKLLELLAFAIDLGSTTYSTKVMKPTPLMLPFSALHSSRCIPGIIVLRMGFSYCQVCQSCQLPVPPPAPPNQINSHNLLSGNKTALFTIP</sequence>
<reference evidence="1 2" key="1">
    <citation type="journal article" date="2016" name="Sci. Rep.">
        <title>The Dendrobium catenatum Lindl. genome sequence provides insights into polysaccharide synthase, floral development and adaptive evolution.</title>
        <authorList>
            <person name="Zhang G.Q."/>
            <person name="Xu Q."/>
            <person name="Bian C."/>
            <person name="Tsai W.C."/>
            <person name="Yeh C.M."/>
            <person name="Liu K.W."/>
            <person name="Yoshida K."/>
            <person name="Zhang L.S."/>
            <person name="Chang S.B."/>
            <person name="Chen F."/>
            <person name="Shi Y."/>
            <person name="Su Y.Y."/>
            <person name="Zhang Y.Q."/>
            <person name="Chen L.J."/>
            <person name="Yin Y."/>
            <person name="Lin M."/>
            <person name="Huang H."/>
            <person name="Deng H."/>
            <person name="Wang Z.W."/>
            <person name="Zhu S.L."/>
            <person name="Zhao X."/>
            <person name="Deng C."/>
            <person name="Niu S.C."/>
            <person name="Huang J."/>
            <person name="Wang M."/>
            <person name="Liu G.H."/>
            <person name="Yang H.J."/>
            <person name="Xiao X.J."/>
            <person name="Hsiao Y.Y."/>
            <person name="Wu W.L."/>
            <person name="Chen Y.Y."/>
            <person name="Mitsuda N."/>
            <person name="Ohme-Takagi M."/>
            <person name="Luo Y.B."/>
            <person name="Van de Peer Y."/>
            <person name="Liu Z.J."/>
        </authorList>
    </citation>
    <scope>NUCLEOTIDE SEQUENCE [LARGE SCALE GENOMIC DNA]</scope>
    <source>
        <tissue evidence="1">The whole plant</tissue>
    </source>
</reference>
<evidence type="ECO:0000313" key="1">
    <source>
        <dbReference type="EMBL" id="PKU72315.1"/>
    </source>
</evidence>
<dbReference type="AlphaFoldDB" id="A0A2I0W9H3"/>
<organism evidence="1 2">
    <name type="scientific">Dendrobium catenatum</name>
    <dbReference type="NCBI Taxonomy" id="906689"/>
    <lineage>
        <taxon>Eukaryota</taxon>
        <taxon>Viridiplantae</taxon>
        <taxon>Streptophyta</taxon>
        <taxon>Embryophyta</taxon>
        <taxon>Tracheophyta</taxon>
        <taxon>Spermatophyta</taxon>
        <taxon>Magnoliopsida</taxon>
        <taxon>Liliopsida</taxon>
        <taxon>Asparagales</taxon>
        <taxon>Orchidaceae</taxon>
        <taxon>Epidendroideae</taxon>
        <taxon>Malaxideae</taxon>
        <taxon>Dendrobiinae</taxon>
        <taxon>Dendrobium</taxon>
    </lineage>
</organism>
<accession>A0A2I0W9H3</accession>
<proteinExistence type="predicted"/>
<protein>
    <submittedName>
        <fullName evidence="1">Uncharacterized protein</fullName>
    </submittedName>
</protein>
<reference evidence="1 2" key="2">
    <citation type="journal article" date="2017" name="Nature">
        <title>The Apostasia genome and the evolution of orchids.</title>
        <authorList>
            <person name="Zhang G.Q."/>
            <person name="Liu K.W."/>
            <person name="Li Z."/>
            <person name="Lohaus R."/>
            <person name="Hsiao Y.Y."/>
            <person name="Niu S.C."/>
            <person name="Wang J.Y."/>
            <person name="Lin Y.C."/>
            <person name="Xu Q."/>
            <person name="Chen L.J."/>
            <person name="Yoshida K."/>
            <person name="Fujiwara S."/>
            <person name="Wang Z.W."/>
            <person name="Zhang Y.Q."/>
            <person name="Mitsuda N."/>
            <person name="Wang M."/>
            <person name="Liu G.H."/>
            <person name="Pecoraro L."/>
            <person name="Huang H.X."/>
            <person name="Xiao X.J."/>
            <person name="Lin M."/>
            <person name="Wu X.Y."/>
            <person name="Wu W.L."/>
            <person name="Chen Y.Y."/>
            <person name="Chang S.B."/>
            <person name="Sakamoto S."/>
            <person name="Ohme-Takagi M."/>
            <person name="Yagi M."/>
            <person name="Zeng S.J."/>
            <person name="Shen C.Y."/>
            <person name="Yeh C.M."/>
            <person name="Luo Y.B."/>
            <person name="Tsai W.C."/>
            <person name="Van de Peer Y."/>
            <person name="Liu Z.J."/>
        </authorList>
    </citation>
    <scope>NUCLEOTIDE SEQUENCE [LARGE SCALE GENOMIC DNA]</scope>
    <source>
        <tissue evidence="1">The whole plant</tissue>
    </source>
</reference>
<name>A0A2I0W9H3_9ASPA</name>
<evidence type="ECO:0000313" key="2">
    <source>
        <dbReference type="Proteomes" id="UP000233837"/>
    </source>
</evidence>
<keyword evidence="2" id="KW-1185">Reference proteome</keyword>